<feature type="region of interest" description="Disordered" evidence="1">
    <location>
        <begin position="32"/>
        <end position="65"/>
    </location>
</feature>
<protein>
    <submittedName>
        <fullName evidence="2">Zinc finger BED domain-containing protein RICESLEEPER 2</fullName>
    </submittedName>
</protein>
<dbReference type="Proteomes" id="UP000250321">
    <property type="component" value="Unassembled WGS sequence"/>
</dbReference>
<dbReference type="EMBL" id="PJQY01001679">
    <property type="protein sequence ID" value="PQQ00595.1"/>
    <property type="molecule type" value="Genomic_DNA"/>
</dbReference>
<proteinExistence type="predicted"/>
<gene>
    <name evidence="2" type="ORF">Pyn_29184</name>
</gene>
<keyword evidence="3" id="KW-1185">Reference proteome</keyword>
<comment type="caution">
    <text evidence="2">The sequence shown here is derived from an EMBL/GenBank/DDBJ whole genome shotgun (WGS) entry which is preliminary data.</text>
</comment>
<evidence type="ECO:0000313" key="2">
    <source>
        <dbReference type="EMBL" id="PQQ00595.1"/>
    </source>
</evidence>
<evidence type="ECO:0000313" key="3">
    <source>
        <dbReference type="Proteomes" id="UP000250321"/>
    </source>
</evidence>
<accession>A0A314XYM8</accession>
<dbReference type="AlphaFoldDB" id="A0A314XYM8"/>
<organism evidence="2 3">
    <name type="scientific">Prunus yedoensis var. nudiflora</name>
    <dbReference type="NCBI Taxonomy" id="2094558"/>
    <lineage>
        <taxon>Eukaryota</taxon>
        <taxon>Viridiplantae</taxon>
        <taxon>Streptophyta</taxon>
        <taxon>Embryophyta</taxon>
        <taxon>Tracheophyta</taxon>
        <taxon>Spermatophyta</taxon>
        <taxon>Magnoliopsida</taxon>
        <taxon>eudicotyledons</taxon>
        <taxon>Gunneridae</taxon>
        <taxon>Pentapetalae</taxon>
        <taxon>rosids</taxon>
        <taxon>fabids</taxon>
        <taxon>Rosales</taxon>
        <taxon>Rosaceae</taxon>
        <taxon>Amygdaloideae</taxon>
        <taxon>Amygdaleae</taxon>
        <taxon>Prunus</taxon>
    </lineage>
</organism>
<name>A0A314XYM8_PRUYE</name>
<evidence type="ECO:0000256" key="1">
    <source>
        <dbReference type="SAM" id="MobiDB-lite"/>
    </source>
</evidence>
<sequence>MSIPARRATASLYQNLYHYSLFNLKMAQDVDHSPQVPNEVPDQVPEQATIRGNPKKRKITKKSGFAGNHGKSEVGIFVISAIVLRNMMY</sequence>
<reference evidence="2 3" key="1">
    <citation type="submission" date="2018-02" db="EMBL/GenBank/DDBJ databases">
        <title>Draft genome of wild Prunus yedoensis var. nudiflora.</title>
        <authorList>
            <person name="Baek S."/>
            <person name="Kim J.-H."/>
            <person name="Choi K."/>
            <person name="Kim G.-B."/>
            <person name="Cho A."/>
            <person name="Jang H."/>
            <person name="Shin C.-H."/>
            <person name="Yu H.-J."/>
            <person name="Mun J.-H."/>
        </authorList>
    </citation>
    <scope>NUCLEOTIDE SEQUENCE [LARGE SCALE GENOMIC DNA]</scope>
    <source>
        <strain evidence="3">cv. Jeju island</strain>
        <tissue evidence="2">Leaf</tissue>
    </source>
</reference>